<dbReference type="InterPro" id="IPR051566">
    <property type="entry name" value="CNKSR"/>
</dbReference>
<feature type="compositionally biased region" description="Basic and acidic residues" evidence="3">
    <location>
        <begin position="259"/>
        <end position="277"/>
    </location>
</feature>
<dbReference type="AlphaFoldDB" id="A0A8K0JNG9"/>
<keyword evidence="8" id="KW-1185">Reference proteome</keyword>
<organism evidence="7 8">
    <name type="scientific">Filobasidium floriforme</name>
    <dbReference type="NCBI Taxonomy" id="5210"/>
    <lineage>
        <taxon>Eukaryota</taxon>
        <taxon>Fungi</taxon>
        <taxon>Dikarya</taxon>
        <taxon>Basidiomycota</taxon>
        <taxon>Agaricomycotina</taxon>
        <taxon>Tremellomycetes</taxon>
        <taxon>Filobasidiales</taxon>
        <taxon>Filobasidiaceae</taxon>
        <taxon>Filobasidium</taxon>
    </lineage>
</organism>
<dbReference type="SMART" id="SM00233">
    <property type="entry name" value="PH"/>
    <property type="match status" value="1"/>
</dbReference>
<feature type="compositionally biased region" description="Low complexity" evidence="3">
    <location>
        <begin position="486"/>
        <end position="497"/>
    </location>
</feature>
<feature type="domain" description="PH" evidence="5">
    <location>
        <begin position="611"/>
        <end position="706"/>
    </location>
</feature>
<feature type="compositionally biased region" description="Basic and acidic residues" evidence="3">
    <location>
        <begin position="789"/>
        <end position="798"/>
    </location>
</feature>
<dbReference type="InterPro" id="IPR001660">
    <property type="entry name" value="SAM"/>
</dbReference>
<accession>A0A8K0JNG9</accession>
<feature type="compositionally biased region" description="Polar residues" evidence="3">
    <location>
        <begin position="120"/>
        <end position="129"/>
    </location>
</feature>
<dbReference type="Gene3D" id="1.10.150.50">
    <property type="entry name" value="Transcription Factor, Ets-1"/>
    <property type="match status" value="1"/>
</dbReference>
<dbReference type="Gene3D" id="2.30.29.30">
    <property type="entry name" value="Pleckstrin-homology domain (PH domain)/Phosphotyrosine-binding domain (PTB)"/>
    <property type="match status" value="1"/>
</dbReference>
<gene>
    <name evidence="7" type="ORF">FFLO_04850</name>
</gene>
<dbReference type="InterPro" id="IPR011993">
    <property type="entry name" value="PH-like_dom_sf"/>
</dbReference>
<feature type="domain" description="SAM" evidence="6">
    <location>
        <begin position="305"/>
        <end position="369"/>
    </location>
</feature>
<name>A0A8K0JNG9_9TREE</name>
<evidence type="ECO:0000259" key="5">
    <source>
        <dbReference type="PROSITE" id="PS50003"/>
    </source>
</evidence>
<dbReference type="PANTHER" id="PTHR12844">
    <property type="entry name" value="CONNECTOR ENCHANCER OF KINASE SUPPRESSOR OF RAS"/>
    <property type="match status" value="1"/>
</dbReference>
<dbReference type="PROSITE" id="PS50002">
    <property type="entry name" value="SH3"/>
    <property type="match status" value="1"/>
</dbReference>
<dbReference type="Gene3D" id="2.30.30.40">
    <property type="entry name" value="SH3 Domains"/>
    <property type="match status" value="1"/>
</dbReference>
<reference evidence="7" key="1">
    <citation type="submission" date="2020-04" db="EMBL/GenBank/DDBJ databases">
        <title>Analysis of mating type loci in Filobasidium floriforme.</title>
        <authorList>
            <person name="Nowrousian M."/>
        </authorList>
    </citation>
    <scope>NUCLEOTIDE SEQUENCE</scope>
    <source>
        <strain evidence="7">CBS 6242</strain>
    </source>
</reference>
<dbReference type="Pfam" id="PF00169">
    <property type="entry name" value="PH"/>
    <property type="match status" value="1"/>
</dbReference>
<dbReference type="PROSITE" id="PS50003">
    <property type="entry name" value="PH_DOMAIN"/>
    <property type="match status" value="1"/>
</dbReference>
<feature type="compositionally biased region" description="Polar residues" evidence="3">
    <location>
        <begin position="200"/>
        <end position="209"/>
    </location>
</feature>
<protein>
    <submittedName>
        <fullName evidence="7">Uncharacterized protein</fullName>
    </submittedName>
</protein>
<evidence type="ECO:0000256" key="1">
    <source>
        <dbReference type="ARBA" id="ARBA00022443"/>
    </source>
</evidence>
<dbReference type="SUPFAM" id="SSF47769">
    <property type="entry name" value="SAM/Pointed domain"/>
    <property type="match status" value="1"/>
</dbReference>
<feature type="compositionally biased region" description="Polar residues" evidence="3">
    <location>
        <begin position="550"/>
        <end position="561"/>
    </location>
</feature>
<comment type="caution">
    <text evidence="7">The sequence shown here is derived from an EMBL/GenBank/DDBJ whole genome shotgun (WGS) entry which is preliminary data.</text>
</comment>
<dbReference type="CDD" id="cd00174">
    <property type="entry name" value="SH3"/>
    <property type="match status" value="1"/>
</dbReference>
<dbReference type="OrthoDB" id="73680at2759"/>
<dbReference type="SUPFAM" id="SSF50729">
    <property type="entry name" value="PH domain-like"/>
    <property type="match status" value="1"/>
</dbReference>
<feature type="compositionally biased region" description="Polar residues" evidence="3">
    <location>
        <begin position="176"/>
        <end position="189"/>
    </location>
</feature>
<feature type="compositionally biased region" description="Basic and acidic residues" evidence="3">
    <location>
        <begin position="748"/>
        <end position="758"/>
    </location>
</feature>
<dbReference type="PROSITE" id="PS50105">
    <property type="entry name" value="SAM_DOMAIN"/>
    <property type="match status" value="1"/>
</dbReference>
<feature type="region of interest" description="Disordered" evidence="3">
    <location>
        <begin position="409"/>
        <end position="605"/>
    </location>
</feature>
<feature type="compositionally biased region" description="Polar residues" evidence="3">
    <location>
        <begin position="1"/>
        <end position="31"/>
    </location>
</feature>
<sequence length="936" mass="100501">MDAGTANTIPNKTESIAEQATKSPAQTSSISPLLAQIGVDPVTGIETTLSLFAFTAENEDELSFPANELIRIVEKDQEYNDGWYRGKNQKGEEGLFPASYVLPTGADPKPYLEMQQAPQPLNISNSKSGPGTPVGETVAEAGEGVAGPTGLGIGGVVTEAKTEAPRPDSPVKSLSRPRSTLSLQSQDSGRVQIPPAASTHGETNDNNNIRARLAEQARLENEKKERNRADEEAAERDDEEQTGKGFARFGALGAGKTAEPARRLDQIQEKDKVETPVDTRAGLEPSAPIIAPAGSGFSGGNPHEWGVAEVVEWARSRGFDDAICEKFAEHEITGDVLLELDANLLKELEIPQFGKRIKIANAIADLRRPQSTLSMGNASNRSSTGLVRGPSMTQMGGLGSAGASPTVLVGGYPTSPTGTPASGNYGEWAHSRKSSVSTSLVNAPIREEDESGKRDHRPPSVHQSITPDAPTSGMLPPTDSHHRANSIRSIASSIPSSPQTPNTKRNSTEQRALFGHKKAKSSLDGTRPPSERMSFFGGTIGRNRKPAPSAPTNRITKSSIGPATAPVHGNQRVSQGTPAPAALSSSPTTPMRTPSAAVDRNESSAMSKIGKPDFAGYMKKKGERYNTWKNRYFVLKGAHLYYMKSPQEDKVKGHIDLAGYKVLSDPNAGSGFGFQLVHDREKTHFFASNEHRVIKDWMKNLMKATISRDYSAPVVSSCNIPTIPLREAQMLAPRPPSPGQREAAQRAARRDDPNKLTPRDASVLMSLEGSPTAGKRSTLGPGMSAPGRPSRDLRRPSEGRPGTTVRVTPMAPSARLGDTSGLLDWFNARLPFDLPERATSLSSSFADGKLVTRLIETYCHPESSSAIPAEEAIFTPVAPGEPNLEGLFTMMDKCIDEGVDTVGVSINDVRLGHEEETARLLVSLKGWIEQREREGR</sequence>
<evidence type="ECO:0000256" key="2">
    <source>
        <dbReference type="PROSITE-ProRule" id="PRU00192"/>
    </source>
</evidence>
<dbReference type="Proteomes" id="UP000812966">
    <property type="component" value="Unassembled WGS sequence"/>
</dbReference>
<dbReference type="CDD" id="cd13316">
    <property type="entry name" value="PH_Boi"/>
    <property type="match status" value="1"/>
</dbReference>
<feature type="region of interest" description="Disordered" evidence="3">
    <location>
        <begin position="727"/>
        <end position="813"/>
    </location>
</feature>
<feature type="compositionally biased region" description="Low complexity" evidence="3">
    <location>
        <begin position="584"/>
        <end position="595"/>
    </location>
</feature>
<feature type="region of interest" description="Disordered" evidence="3">
    <location>
        <begin position="120"/>
        <end position="277"/>
    </location>
</feature>
<evidence type="ECO:0000259" key="6">
    <source>
        <dbReference type="PROSITE" id="PS50105"/>
    </source>
</evidence>
<evidence type="ECO:0000256" key="3">
    <source>
        <dbReference type="SAM" id="MobiDB-lite"/>
    </source>
</evidence>
<dbReference type="SMART" id="SM00454">
    <property type="entry name" value="SAM"/>
    <property type="match status" value="1"/>
</dbReference>
<evidence type="ECO:0000313" key="7">
    <source>
        <dbReference type="EMBL" id="KAG7530680.1"/>
    </source>
</evidence>
<feature type="region of interest" description="Disordered" evidence="3">
    <location>
        <begin position="1"/>
        <end position="32"/>
    </location>
</feature>
<dbReference type="Pfam" id="PF14604">
    <property type="entry name" value="SH3_9"/>
    <property type="match status" value="1"/>
</dbReference>
<feature type="compositionally biased region" description="Basic and acidic residues" evidence="3">
    <location>
        <begin position="212"/>
        <end position="231"/>
    </location>
</feature>
<feature type="domain" description="SH3" evidence="4">
    <location>
        <begin position="43"/>
        <end position="106"/>
    </location>
</feature>
<dbReference type="InterPro" id="IPR036028">
    <property type="entry name" value="SH3-like_dom_sf"/>
</dbReference>
<evidence type="ECO:0000259" key="4">
    <source>
        <dbReference type="PROSITE" id="PS50002"/>
    </source>
</evidence>
<dbReference type="Pfam" id="PF07647">
    <property type="entry name" value="SAM_2"/>
    <property type="match status" value="1"/>
</dbReference>
<dbReference type="PANTHER" id="PTHR12844:SF42">
    <property type="entry name" value="CONNECTOR ENHANCER OF KSR PROTEIN CNK"/>
    <property type="match status" value="1"/>
</dbReference>
<dbReference type="InterPro" id="IPR001849">
    <property type="entry name" value="PH_domain"/>
</dbReference>
<keyword evidence="1 2" id="KW-0728">SH3 domain</keyword>
<dbReference type="EMBL" id="JABELV010000111">
    <property type="protein sequence ID" value="KAG7530680.1"/>
    <property type="molecule type" value="Genomic_DNA"/>
</dbReference>
<dbReference type="SUPFAM" id="SSF50044">
    <property type="entry name" value="SH3-domain"/>
    <property type="match status" value="1"/>
</dbReference>
<proteinExistence type="predicted"/>
<dbReference type="InterPro" id="IPR013761">
    <property type="entry name" value="SAM/pointed_sf"/>
</dbReference>
<dbReference type="InterPro" id="IPR001452">
    <property type="entry name" value="SH3_domain"/>
</dbReference>
<evidence type="ECO:0000313" key="8">
    <source>
        <dbReference type="Proteomes" id="UP000812966"/>
    </source>
</evidence>
<feature type="compositionally biased region" description="Gly residues" evidence="3">
    <location>
        <begin position="144"/>
        <end position="155"/>
    </location>
</feature>
<dbReference type="SMART" id="SM00326">
    <property type="entry name" value="SH3"/>
    <property type="match status" value="1"/>
</dbReference>
<dbReference type="CDD" id="cd09535">
    <property type="entry name" value="SAM_BOI-like_fungal"/>
    <property type="match status" value="1"/>
</dbReference>